<dbReference type="HOGENOM" id="CLU_1967085_0_0_5"/>
<dbReference type="EMBL" id="CR925678">
    <property type="protein sequence ID" value="CAI26979.1"/>
    <property type="molecule type" value="Genomic_DNA"/>
</dbReference>
<keyword evidence="1" id="KW-0472">Membrane</keyword>
<proteinExistence type="predicted"/>
<accession>A0A0H3M673</accession>
<dbReference type="AlphaFoldDB" id="A0A0H3M673"/>
<keyword evidence="3" id="KW-1185">Reference proteome</keyword>
<evidence type="ECO:0000313" key="2">
    <source>
        <dbReference type="EMBL" id="CAI26979.1"/>
    </source>
</evidence>
<dbReference type="KEGG" id="erw:ERWE_CDS_04850"/>
<reference evidence="2 3" key="1">
    <citation type="journal article" date="2006" name="J. Bacteriol.">
        <title>Comparative genomic analysis of three strains of Ehrlichia ruminantium reveals an active process of genome size plasticity.</title>
        <authorList>
            <person name="Frutos R."/>
            <person name="Viari A."/>
            <person name="Ferraz C."/>
            <person name="Morgat A."/>
            <person name="Eychenie S."/>
            <person name="Kandassami Y."/>
            <person name="Chantal I."/>
            <person name="Bensaid A."/>
            <person name="Coissac E."/>
            <person name="Vachiery N."/>
            <person name="Demaille J."/>
            <person name="Martinez D."/>
        </authorList>
    </citation>
    <scope>NUCLEOTIDE SEQUENCE [LARGE SCALE GENOMIC DNA]</scope>
    <source>
        <strain evidence="2 3">Welgevonden</strain>
    </source>
</reference>
<organism evidence="2 3">
    <name type="scientific">Ehrlichia ruminantium (strain Welgevonden)</name>
    <dbReference type="NCBI Taxonomy" id="254945"/>
    <lineage>
        <taxon>Bacteria</taxon>
        <taxon>Pseudomonadati</taxon>
        <taxon>Pseudomonadota</taxon>
        <taxon>Alphaproteobacteria</taxon>
        <taxon>Rickettsiales</taxon>
        <taxon>Anaplasmataceae</taxon>
        <taxon>Ehrlichia</taxon>
    </lineage>
</organism>
<evidence type="ECO:0000313" key="3">
    <source>
        <dbReference type="Proteomes" id="UP000001021"/>
    </source>
</evidence>
<dbReference type="Proteomes" id="UP000001021">
    <property type="component" value="Chromosome"/>
</dbReference>
<gene>
    <name evidence="2" type="ordered locus">ERWE_CDS_04850</name>
</gene>
<sequence>MFMNNDPISYGILVTLILLIILIAGVVTLYIYNSIKQNNHINDNPKKTQATKNQTLPQTAHELNIMYKKMLKHIADCQRMSSQLNTSTIQFTEQPYYSQDTTPSSKVEGSLCNNITQTTDNNITKCY</sequence>
<protein>
    <submittedName>
        <fullName evidence="2">Uncharacterized protein</fullName>
    </submittedName>
</protein>
<feature type="transmembrane region" description="Helical" evidence="1">
    <location>
        <begin position="12"/>
        <end position="32"/>
    </location>
</feature>
<keyword evidence="1" id="KW-0812">Transmembrane</keyword>
<keyword evidence="1" id="KW-1133">Transmembrane helix</keyword>
<name>A0A0H3M673_EHRRW</name>
<evidence type="ECO:0000256" key="1">
    <source>
        <dbReference type="SAM" id="Phobius"/>
    </source>
</evidence>